<keyword evidence="3" id="KW-1185">Reference proteome</keyword>
<dbReference type="KEGG" id="vg:24723467"/>
<dbReference type="InterPro" id="IPR050535">
    <property type="entry name" value="DNA_Repair-Maintenance_Comp"/>
</dbReference>
<organism evidence="2 3">
    <name type="scientific">Bacillus phage BCP8-2</name>
    <dbReference type="NCBI Taxonomy" id="1129192"/>
    <lineage>
        <taxon>Viruses</taxon>
        <taxon>Duplodnaviria</taxon>
        <taxon>Heunggongvirae</taxon>
        <taxon>Uroviricota</taxon>
        <taxon>Caudoviricetes</taxon>
        <taxon>Herelleviridae</taxon>
        <taxon>Bastillevirinae</taxon>
        <taxon>Caeruleovirus</taxon>
        <taxon>Caeruleovirus BCP82</taxon>
    </lineage>
</organism>
<dbReference type="SUPFAM" id="SSF56300">
    <property type="entry name" value="Metallo-dependent phosphatases"/>
    <property type="match status" value="1"/>
</dbReference>
<reference evidence="2 3" key="2">
    <citation type="journal article" date="2015" name="Arch. Virol.">
        <title>Complete genome sequence analysis and identification of putative metallo-beta-lactamase and SpoIIIE homologs in Bacillus cereus group phage BCP8-2, a new member of the proposed Bastille-like group.</title>
        <authorList>
            <person name="Asare P.T."/>
            <person name="Bandara N."/>
            <person name="Jeong T.Y."/>
            <person name="Ryu S."/>
            <person name="Klumpp J."/>
            <person name="Kim K.P."/>
        </authorList>
    </citation>
    <scope>NUCLEOTIDE SEQUENCE [LARGE SCALE GENOMIC DNA]</scope>
    <source>
        <strain evidence="2">BCP8-2</strain>
    </source>
</reference>
<feature type="domain" description="Calcineurin-like phosphoesterase" evidence="1">
    <location>
        <begin position="6"/>
        <end position="217"/>
    </location>
</feature>
<keyword evidence="2" id="KW-0378">Hydrolase</keyword>
<accession>A0A0E3D9N2</accession>
<dbReference type="PANTHER" id="PTHR30337:SF0">
    <property type="entry name" value="NUCLEASE SBCCD SUBUNIT D"/>
    <property type="match status" value="1"/>
</dbReference>
<dbReference type="GO" id="GO:0004527">
    <property type="term" value="F:exonuclease activity"/>
    <property type="evidence" value="ECO:0007669"/>
    <property type="project" value="UniProtKB-KW"/>
</dbReference>
<dbReference type="OrthoDB" id="3083at10239"/>
<evidence type="ECO:0000313" key="2">
    <source>
        <dbReference type="EMBL" id="AHJ87241.1"/>
    </source>
</evidence>
<dbReference type="Gene3D" id="3.60.21.10">
    <property type="match status" value="1"/>
</dbReference>
<dbReference type="Proteomes" id="UP000033014">
    <property type="component" value="Segment"/>
</dbReference>
<evidence type="ECO:0000259" key="1">
    <source>
        <dbReference type="Pfam" id="PF00149"/>
    </source>
</evidence>
<dbReference type="GeneID" id="24723467"/>
<keyword evidence="2" id="KW-0540">Nuclease</keyword>
<dbReference type="InterPro" id="IPR004843">
    <property type="entry name" value="Calcineurin-like_PHP"/>
</dbReference>
<keyword evidence="2" id="KW-0269">Exonuclease</keyword>
<name>A0A0E3D9N2_9CAUD</name>
<sequence length="363" mass="41897">MNPKKKYIVFGDFHLHNFADYSKPVTAKLYGQELEVTDRLVAHVKTIDRVFEIANKHNADVIFLGDFFHSRYSIPTLVFNLGFDAIYENMHKYPNINMYMIVGNHDQKDNSRFPVHSLRSFRTIDRVHVLDSFYPMDVGSCVLYPVSYSDDVAYLKQRIYEFSVDAEVETKPTLLLGHIGIDGSETGRYSHRLEGAFKVGDLFPDVFTYGLFGHYHKWQFLGGTYNMLYVGNTIQTSFSDEGQDKGVWLVDVENIGKPQFIPIQNKKFITLTDIPANAQEIIDNNYVRFIVPKEVATEIEVFKESTDNIRVEVQKEYKSELRIDIEVGSDEHTIVETYTKKMYPHVTDIALDILKEAKLRQTG</sequence>
<gene>
    <name evidence="2" type="ORF">BCP8-2_203</name>
</gene>
<reference evidence="3" key="1">
    <citation type="submission" date="2014-01" db="EMBL/GenBank/DDBJ databases">
        <title>Genomic and Proteomic Analysis of Broad Host Range Virulent Bacillus Group Phage BCP8-2 Leading To the Creation of New Genus within Myoviruses.</title>
        <authorList>
            <person name="Bandara N."/>
            <person name="Asare P.T."/>
            <person name="Kim K.P."/>
        </authorList>
    </citation>
    <scope>NUCLEOTIDE SEQUENCE [LARGE SCALE GENOMIC DNA]</scope>
</reference>
<dbReference type="PANTHER" id="PTHR30337">
    <property type="entry name" value="COMPONENT OF ATP-DEPENDENT DSDNA EXONUCLEASE"/>
    <property type="match status" value="1"/>
</dbReference>
<evidence type="ECO:0000313" key="3">
    <source>
        <dbReference type="Proteomes" id="UP000033014"/>
    </source>
</evidence>
<dbReference type="RefSeq" id="YP_009149764.1">
    <property type="nucleotide sequence ID" value="NC_027355.1"/>
</dbReference>
<dbReference type="InterPro" id="IPR029052">
    <property type="entry name" value="Metallo-depent_PP-like"/>
</dbReference>
<protein>
    <submittedName>
        <fullName evidence="2">Putative exonuclease II</fullName>
    </submittedName>
</protein>
<dbReference type="Pfam" id="PF00149">
    <property type="entry name" value="Metallophos"/>
    <property type="match status" value="1"/>
</dbReference>
<proteinExistence type="predicted"/>
<dbReference type="EMBL" id="KJ081346">
    <property type="protein sequence ID" value="AHJ87241.1"/>
    <property type="molecule type" value="Genomic_DNA"/>
</dbReference>